<dbReference type="SFLD" id="SFLDG01082">
    <property type="entry name" value="B12-binding_domain_containing"/>
    <property type="match status" value="1"/>
</dbReference>
<evidence type="ECO:0000313" key="11">
    <source>
        <dbReference type="Proteomes" id="UP000229364"/>
    </source>
</evidence>
<dbReference type="Proteomes" id="UP000229364">
    <property type="component" value="Unassembled WGS sequence"/>
</dbReference>
<evidence type="ECO:0000259" key="8">
    <source>
        <dbReference type="PROSITE" id="PS51332"/>
    </source>
</evidence>
<dbReference type="PROSITE" id="PS51332">
    <property type="entry name" value="B12_BINDING"/>
    <property type="match status" value="1"/>
</dbReference>
<keyword evidence="3" id="KW-0808">Transferase</keyword>
<dbReference type="Pfam" id="PF04055">
    <property type="entry name" value="Radical_SAM"/>
    <property type="match status" value="1"/>
</dbReference>
<dbReference type="PANTHER" id="PTHR43409:SF7">
    <property type="entry name" value="BLL1977 PROTEIN"/>
    <property type="match status" value="1"/>
</dbReference>
<accession>A0A2M7VIW9</accession>
<comment type="cofactor">
    <cofactor evidence="1">
        <name>[4Fe-4S] cluster</name>
        <dbReference type="ChEBI" id="CHEBI:49883"/>
    </cofactor>
</comment>
<dbReference type="InterPro" id="IPR058240">
    <property type="entry name" value="rSAM_sf"/>
</dbReference>
<dbReference type="AlphaFoldDB" id="A0A2M7VIW9"/>
<dbReference type="InterPro" id="IPR006638">
    <property type="entry name" value="Elp3/MiaA/NifB-like_rSAM"/>
</dbReference>
<keyword evidence="5" id="KW-0479">Metal-binding</keyword>
<keyword evidence="6" id="KW-0408">Iron</keyword>
<dbReference type="InterPro" id="IPR007197">
    <property type="entry name" value="rSAM"/>
</dbReference>
<dbReference type="CDD" id="cd02068">
    <property type="entry name" value="radical_SAM_B12_BD"/>
    <property type="match status" value="1"/>
</dbReference>
<dbReference type="InterPro" id="IPR034466">
    <property type="entry name" value="Methyltransferase_Class_B"/>
</dbReference>
<dbReference type="SUPFAM" id="SSF52242">
    <property type="entry name" value="Cobalamin (vitamin B12)-binding domain"/>
    <property type="match status" value="1"/>
</dbReference>
<comment type="caution">
    <text evidence="10">The sequence shown here is derived from an EMBL/GenBank/DDBJ whole genome shotgun (WGS) entry which is preliminary data.</text>
</comment>
<feature type="domain" description="Radical SAM core" evidence="9">
    <location>
        <begin position="187"/>
        <end position="425"/>
    </location>
</feature>
<keyword evidence="2" id="KW-0489">Methyltransferase</keyword>
<dbReference type="InterPro" id="IPR051198">
    <property type="entry name" value="BchE-like"/>
</dbReference>
<dbReference type="PROSITE" id="PS51918">
    <property type="entry name" value="RADICAL_SAM"/>
    <property type="match status" value="1"/>
</dbReference>
<name>A0A2M7VIW9_9BACT</name>
<proteinExistence type="predicted"/>
<dbReference type="SFLD" id="SFLDS00029">
    <property type="entry name" value="Radical_SAM"/>
    <property type="match status" value="1"/>
</dbReference>
<reference evidence="11" key="1">
    <citation type="submission" date="2017-09" db="EMBL/GenBank/DDBJ databases">
        <title>Depth-based differentiation of microbial function through sediment-hosted aquifers and enrichment of novel symbionts in the deep terrestrial subsurface.</title>
        <authorList>
            <person name="Probst A.J."/>
            <person name="Ladd B."/>
            <person name="Jarett J.K."/>
            <person name="Geller-Mcgrath D.E."/>
            <person name="Sieber C.M.K."/>
            <person name="Emerson J.B."/>
            <person name="Anantharaman K."/>
            <person name="Thomas B.C."/>
            <person name="Malmstrom R."/>
            <person name="Stieglmeier M."/>
            <person name="Klingl A."/>
            <person name="Woyke T."/>
            <person name="Ryan C.M."/>
            <person name="Banfield J.F."/>
        </authorList>
    </citation>
    <scope>NUCLEOTIDE SEQUENCE [LARGE SCALE GENOMIC DNA]</scope>
</reference>
<evidence type="ECO:0000256" key="4">
    <source>
        <dbReference type="ARBA" id="ARBA00022691"/>
    </source>
</evidence>
<dbReference type="CDD" id="cd01335">
    <property type="entry name" value="Radical_SAM"/>
    <property type="match status" value="1"/>
</dbReference>
<dbReference type="Gene3D" id="3.40.50.280">
    <property type="entry name" value="Cobalamin-binding domain"/>
    <property type="match status" value="1"/>
</dbReference>
<sequence>MKILLMMPINRSYVIMPSLGLGYVASVLRESGHEVKILHCLKEKLSFNGFSEYIKHHDFDVIGIQMFTFDITPVKKHLAIIKQVKPDTITVLGGYHPSGDPEGVLRTLPEADFAFTSEVEISFPVFLREIIKQEPNLELVPNLIWRNKGRIAVNPVKVIDNLDEIPFPAWDLMDPRTYPEAPHGGFFKSFPTAPIIITRGCPMYCTFCSGKSVTTNKIRKRSAENVIAEIKLLKEKYGVNDFLIEDENFTLHRSLVFEFCHQLLAENLAITWSCPSGVRLDTLDLDMLKLMEKSGCYSLAIGVEFGSQRIHDLTNKHLTIEKIKEKTALLLKTGIKITGFFMFGIPGETKAEMIQTIKLAKELNIQRAQFNNFMPLPGSALYRQLKKEGMGSIDYNHFFVHDVGFVPAGLTRRQMKNLQRRAYLEFYLRPKILIGLAGEITSFKQFYRLIKRFLDGLR</sequence>
<protein>
    <submittedName>
        <fullName evidence="10">Uncharacterized protein</fullName>
    </submittedName>
</protein>
<evidence type="ECO:0000256" key="5">
    <source>
        <dbReference type="ARBA" id="ARBA00022723"/>
    </source>
</evidence>
<gene>
    <name evidence="10" type="ORF">COX74_01390</name>
</gene>
<dbReference type="InterPro" id="IPR036724">
    <property type="entry name" value="Cobalamin-bd_sf"/>
</dbReference>
<dbReference type="PANTHER" id="PTHR43409">
    <property type="entry name" value="ANAEROBIC MAGNESIUM-PROTOPORPHYRIN IX MONOMETHYL ESTER CYCLASE-RELATED"/>
    <property type="match status" value="1"/>
</dbReference>
<keyword evidence="4" id="KW-0949">S-adenosyl-L-methionine</keyword>
<evidence type="ECO:0000259" key="9">
    <source>
        <dbReference type="PROSITE" id="PS51918"/>
    </source>
</evidence>
<dbReference type="GO" id="GO:0003824">
    <property type="term" value="F:catalytic activity"/>
    <property type="evidence" value="ECO:0007669"/>
    <property type="project" value="InterPro"/>
</dbReference>
<dbReference type="InterPro" id="IPR023404">
    <property type="entry name" value="rSAM_horseshoe"/>
</dbReference>
<evidence type="ECO:0000256" key="3">
    <source>
        <dbReference type="ARBA" id="ARBA00022679"/>
    </source>
</evidence>
<keyword evidence="7" id="KW-0411">Iron-sulfur</keyword>
<evidence type="ECO:0000256" key="7">
    <source>
        <dbReference type="ARBA" id="ARBA00023014"/>
    </source>
</evidence>
<dbReference type="GO" id="GO:0046872">
    <property type="term" value="F:metal ion binding"/>
    <property type="evidence" value="ECO:0007669"/>
    <property type="project" value="UniProtKB-KW"/>
</dbReference>
<dbReference type="EMBL" id="PFPR01000034">
    <property type="protein sequence ID" value="PJA01686.1"/>
    <property type="molecule type" value="Genomic_DNA"/>
</dbReference>
<evidence type="ECO:0000256" key="2">
    <source>
        <dbReference type="ARBA" id="ARBA00022603"/>
    </source>
</evidence>
<feature type="domain" description="B12-binding" evidence="8">
    <location>
        <begin position="2"/>
        <end position="137"/>
    </location>
</feature>
<dbReference type="SFLD" id="SFLDG01123">
    <property type="entry name" value="methyltransferase_(Class_B)"/>
    <property type="match status" value="1"/>
</dbReference>
<evidence type="ECO:0000256" key="1">
    <source>
        <dbReference type="ARBA" id="ARBA00001966"/>
    </source>
</evidence>
<dbReference type="Pfam" id="PF02310">
    <property type="entry name" value="B12-binding"/>
    <property type="match status" value="1"/>
</dbReference>
<dbReference type="SMART" id="SM00729">
    <property type="entry name" value="Elp3"/>
    <property type="match status" value="1"/>
</dbReference>
<dbReference type="InterPro" id="IPR006158">
    <property type="entry name" value="Cobalamin-bd"/>
</dbReference>
<evidence type="ECO:0000313" key="10">
    <source>
        <dbReference type="EMBL" id="PJA01686.1"/>
    </source>
</evidence>
<dbReference type="GO" id="GO:0031419">
    <property type="term" value="F:cobalamin binding"/>
    <property type="evidence" value="ECO:0007669"/>
    <property type="project" value="InterPro"/>
</dbReference>
<dbReference type="Gene3D" id="3.80.30.20">
    <property type="entry name" value="tm_1862 like domain"/>
    <property type="match status" value="1"/>
</dbReference>
<evidence type="ECO:0000256" key="6">
    <source>
        <dbReference type="ARBA" id="ARBA00023004"/>
    </source>
</evidence>
<organism evidence="10 11">
    <name type="scientific">bacterium (Candidatus Gribaldobacteria) CG_4_10_14_0_2_um_filter_41_16</name>
    <dbReference type="NCBI Taxonomy" id="2014265"/>
    <lineage>
        <taxon>Bacteria</taxon>
        <taxon>Candidatus Gribaldobacteria</taxon>
    </lineage>
</organism>
<dbReference type="GO" id="GO:0051539">
    <property type="term" value="F:4 iron, 4 sulfur cluster binding"/>
    <property type="evidence" value="ECO:0007669"/>
    <property type="project" value="UniProtKB-KW"/>
</dbReference>
<dbReference type="SUPFAM" id="SSF102114">
    <property type="entry name" value="Radical SAM enzymes"/>
    <property type="match status" value="1"/>
</dbReference>